<dbReference type="KEGG" id="mrob:HH214_14605"/>
<proteinExistence type="predicted"/>
<keyword evidence="3" id="KW-1185">Reference proteome</keyword>
<dbReference type="EMBL" id="CP051682">
    <property type="protein sequence ID" value="QJD97011.1"/>
    <property type="molecule type" value="Genomic_DNA"/>
</dbReference>
<dbReference type="PANTHER" id="PTHR43346:SF1">
    <property type="entry name" value="QUERCETIN 2,3-DIOXYGENASE-RELATED"/>
    <property type="match status" value="1"/>
</dbReference>
<organism evidence="2 3">
    <name type="scientific">Mucilaginibacter robiniae</name>
    <dbReference type="NCBI Taxonomy" id="2728022"/>
    <lineage>
        <taxon>Bacteria</taxon>
        <taxon>Pseudomonadati</taxon>
        <taxon>Bacteroidota</taxon>
        <taxon>Sphingobacteriia</taxon>
        <taxon>Sphingobacteriales</taxon>
        <taxon>Sphingobacteriaceae</taxon>
        <taxon>Mucilaginibacter</taxon>
    </lineage>
</organism>
<dbReference type="CDD" id="cd02208">
    <property type="entry name" value="cupin_RmlC-like"/>
    <property type="match status" value="1"/>
</dbReference>
<dbReference type="Pfam" id="PF07883">
    <property type="entry name" value="Cupin_2"/>
    <property type="match status" value="1"/>
</dbReference>
<evidence type="ECO:0000259" key="1">
    <source>
        <dbReference type="Pfam" id="PF07883"/>
    </source>
</evidence>
<gene>
    <name evidence="2" type="ORF">HH214_14605</name>
</gene>
<dbReference type="Gene3D" id="2.60.120.10">
    <property type="entry name" value="Jelly Rolls"/>
    <property type="match status" value="1"/>
</dbReference>
<dbReference type="InterPro" id="IPR052538">
    <property type="entry name" value="Flavonoid_dioxygenase-like"/>
</dbReference>
<dbReference type="InterPro" id="IPR014710">
    <property type="entry name" value="RmlC-like_jellyroll"/>
</dbReference>
<evidence type="ECO:0000313" key="3">
    <source>
        <dbReference type="Proteomes" id="UP000503278"/>
    </source>
</evidence>
<sequence length="171" mass="19253">MKTQGYIKLISSADTHKESVMEFSIIPDEKTPWHYHTLFSETFKLLKGTLEVGLNNQVRWLKKGDKVTIKPNEKHYFHNISDEECLIQVTVSPSNKNFENALLISKGLAKDGLASAAGTPKKLADLALFVYLNNSKMVGLQKIATPLFNYLATRAIKKGRLKELELKYGAQ</sequence>
<dbReference type="AlphaFoldDB" id="A0A7L5E1U8"/>
<dbReference type="InterPro" id="IPR011051">
    <property type="entry name" value="RmlC_Cupin_sf"/>
</dbReference>
<evidence type="ECO:0000313" key="2">
    <source>
        <dbReference type="EMBL" id="QJD97011.1"/>
    </source>
</evidence>
<protein>
    <submittedName>
        <fullName evidence="2">Cupin domain-containing protein</fullName>
    </submittedName>
</protein>
<dbReference type="Proteomes" id="UP000503278">
    <property type="component" value="Chromosome"/>
</dbReference>
<dbReference type="InterPro" id="IPR013096">
    <property type="entry name" value="Cupin_2"/>
</dbReference>
<dbReference type="RefSeq" id="WP_169608824.1">
    <property type="nucleotide sequence ID" value="NZ_CP051682.1"/>
</dbReference>
<accession>A0A7L5E1U8</accession>
<name>A0A7L5E1U8_9SPHI</name>
<reference evidence="2 3" key="1">
    <citation type="submission" date="2020-04" db="EMBL/GenBank/DDBJ databases">
        <title>Genome sequencing of novel species.</title>
        <authorList>
            <person name="Heo J."/>
            <person name="Kim S.-J."/>
            <person name="Kim J.-S."/>
            <person name="Hong S.-B."/>
            <person name="Kwon S.-W."/>
        </authorList>
    </citation>
    <scope>NUCLEOTIDE SEQUENCE [LARGE SCALE GENOMIC DNA]</scope>
    <source>
        <strain evidence="2 3">F39-2</strain>
    </source>
</reference>
<feature type="domain" description="Cupin type-2" evidence="1">
    <location>
        <begin position="23"/>
        <end position="87"/>
    </location>
</feature>
<dbReference type="PANTHER" id="PTHR43346">
    <property type="entry name" value="LIGAND BINDING DOMAIN PROTEIN, PUTATIVE (AFU_ORTHOLOGUE AFUA_6G14370)-RELATED"/>
    <property type="match status" value="1"/>
</dbReference>
<dbReference type="SUPFAM" id="SSF51182">
    <property type="entry name" value="RmlC-like cupins"/>
    <property type="match status" value="1"/>
</dbReference>